<keyword evidence="3" id="KW-0720">Serine protease</keyword>
<feature type="chain" id="PRO_5046790276" evidence="5">
    <location>
        <begin position="27"/>
        <end position="705"/>
    </location>
</feature>
<evidence type="ECO:0000313" key="7">
    <source>
        <dbReference type="Proteomes" id="UP001576708"/>
    </source>
</evidence>
<dbReference type="InterPro" id="IPR029045">
    <property type="entry name" value="ClpP/crotonase-like_dom_sf"/>
</dbReference>
<dbReference type="SUPFAM" id="SSF52096">
    <property type="entry name" value="ClpP/crotonase"/>
    <property type="match status" value="1"/>
</dbReference>
<keyword evidence="5" id="KW-0732">Signal</keyword>
<protein>
    <submittedName>
        <fullName evidence="6">ClpP-like prohead protease/major capsid protein fusion protein</fullName>
        <ecNumber evidence="6">3.4.21.-</ecNumber>
    </submittedName>
</protein>
<evidence type="ECO:0000256" key="3">
    <source>
        <dbReference type="ARBA" id="ARBA00022825"/>
    </source>
</evidence>
<gene>
    <name evidence="6" type="ORF">ACE02W_08795</name>
</gene>
<dbReference type="EC" id="3.4.21.-" evidence="6"/>
<accession>A0ABV4VHV8</accession>
<feature type="region of interest" description="Disordered" evidence="4">
    <location>
        <begin position="240"/>
        <end position="277"/>
    </location>
</feature>
<dbReference type="InterPro" id="IPR023562">
    <property type="entry name" value="ClpP/TepA"/>
</dbReference>
<comment type="caution">
    <text evidence="6">The sequence shown here is derived from an EMBL/GenBank/DDBJ whole genome shotgun (WGS) entry which is preliminary data.</text>
</comment>
<dbReference type="GO" id="GO:0016787">
    <property type="term" value="F:hydrolase activity"/>
    <property type="evidence" value="ECO:0007669"/>
    <property type="project" value="UniProtKB-KW"/>
</dbReference>
<sequence>MKKTPIAVAVATLSAMLPNGTLIAPAATLNQISNSSQPSQSWYSLKAQNGNAELMIYDEIGGWGISAQQFARDLKNLGKVGTITARIHSPGGDVFEGMAIYNMIKGHPAHKVCYIDGLAASMASVIAMAFDEIIMPENAMMMIHKPWGGTLGDADDMRKYADLLDKVEGNLVGAYQQKTGLPEDELHALLAAETWLTGREAVEKGFANTLTDPLQMVASLNSKRLKDFTNMPEHLKNLFAPKGNIPSPAPAPQPAPAPNAQLPAPLNQPAPTPLNQFVQPDPAAIQAAAIAFNTARINGINTAFAAFPQLAELKNQCIADASIDADKAKDMILAKLGENTTPAATQPNRVIIHSGNGNIVGDSIRAQLMARSGHAKAEADNGYASYNLRELARASLADRGIGTAGMNVMQMVGLAFTHSSSDFGNILLDVANKSVLKGWMGQVESFERIAKKGQLSDFKISHRVGLNDFSALEKVEEGAEYKYGTIGDRGEKIMLATYGKIFTLTRQAIINDDMSMLMGIPEAMGKAAKRTVGNLFWAVITGNVKMSDNKALFHADHKNLGAGAPSVAAISALSELMESQTLGEEALNIQSAFLLCPPNLRREFIQIIKSSSVKGSDVNAGVANPIQDMVEVISEPRLKANSDKAWYLSAAQGEDTIEVAYLDGIDTPYIEQMDGFTTDGVATKVRIDAGVAPLDYRGLAKSTGV</sequence>
<dbReference type="PANTHER" id="PTHR10381">
    <property type="entry name" value="ATP-DEPENDENT CLP PROTEASE PROTEOLYTIC SUBUNIT"/>
    <property type="match status" value="1"/>
</dbReference>
<evidence type="ECO:0000256" key="2">
    <source>
        <dbReference type="ARBA" id="ARBA00022801"/>
    </source>
</evidence>
<dbReference type="Gene3D" id="3.90.226.10">
    <property type="entry name" value="2-enoyl-CoA Hydratase, Chain A, domain 1"/>
    <property type="match status" value="1"/>
</dbReference>
<name>A0ABV4VHV8_9GAMM</name>
<dbReference type="Pfam" id="PF00574">
    <property type="entry name" value="CLP_protease"/>
    <property type="match status" value="1"/>
</dbReference>
<dbReference type="EMBL" id="JBHFGU010000002">
    <property type="protein sequence ID" value="MFB2619896.1"/>
    <property type="molecule type" value="Genomic_DNA"/>
</dbReference>
<evidence type="ECO:0000256" key="5">
    <source>
        <dbReference type="SAM" id="SignalP"/>
    </source>
</evidence>
<evidence type="ECO:0000313" key="6">
    <source>
        <dbReference type="EMBL" id="MFB2619896.1"/>
    </source>
</evidence>
<proteinExistence type="predicted"/>
<organism evidence="6 7">
    <name type="scientific">Shewanella mangrovisoli</name>
    <dbReference type="NCBI Taxonomy" id="2864211"/>
    <lineage>
        <taxon>Bacteria</taxon>
        <taxon>Pseudomonadati</taxon>
        <taxon>Pseudomonadota</taxon>
        <taxon>Gammaproteobacteria</taxon>
        <taxon>Alteromonadales</taxon>
        <taxon>Shewanellaceae</taxon>
        <taxon>Shewanella</taxon>
    </lineage>
</organism>
<keyword evidence="7" id="KW-1185">Reference proteome</keyword>
<dbReference type="Proteomes" id="UP001576708">
    <property type="component" value="Unassembled WGS sequence"/>
</dbReference>
<dbReference type="RefSeq" id="WP_342201388.1">
    <property type="nucleotide sequence ID" value="NZ_JBCATE010000002.1"/>
</dbReference>
<evidence type="ECO:0000256" key="4">
    <source>
        <dbReference type="SAM" id="MobiDB-lite"/>
    </source>
</evidence>
<dbReference type="NCBIfam" id="NF045540">
    <property type="entry name" value="scaf_prot_MCP1"/>
    <property type="match status" value="1"/>
</dbReference>
<dbReference type="PANTHER" id="PTHR10381:SF70">
    <property type="entry name" value="ATP-DEPENDENT CLP PROTEASE PROTEOLYTIC SUBUNIT"/>
    <property type="match status" value="1"/>
</dbReference>
<evidence type="ECO:0000256" key="1">
    <source>
        <dbReference type="ARBA" id="ARBA00022670"/>
    </source>
</evidence>
<reference evidence="6 7" key="1">
    <citation type="submission" date="2024-09" db="EMBL/GenBank/DDBJ databases">
        <authorList>
            <person name="Zhang Y."/>
        </authorList>
    </citation>
    <scope>NUCLEOTIDE SEQUENCE [LARGE SCALE GENOMIC DNA]</scope>
    <source>
        <strain evidence="6 7">ZJ318</strain>
    </source>
</reference>
<feature type="compositionally biased region" description="Pro residues" evidence="4">
    <location>
        <begin position="247"/>
        <end position="257"/>
    </location>
</feature>
<keyword evidence="1" id="KW-0645">Protease</keyword>
<dbReference type="NCBIfam" id="NF045542">
    <property type="entry name" value="Clp_rel_HeadMat"/>
    <property type="match status" value="1"/>
</dbReference>
<dbReference type="CDD" id="cd07016">
    <property type="entry name" value="S14_ClpP_1"/>
    <property type="match status" value="1"/>
</dbReference>
<dbReference type="Pfam" id="PF25209">
    <property type="entry name" value="Phage_capsid_4"/>
    <property type="match status" value="1"/>
</dbReference>
<feature type="signal peptide" evidence="5">
    <location>
        <begin position="1"/>
        <end position="26"/>
    </location>
</feature>
<keyword evidence="2 6" id="KW-0378">Hydrolase</keyword>